<comment type="similarity">
    <text evidence="4">Belongs to the GART family.</text>
</comment>
<dbReference type="GO" id="GO:0006189">
    <property type="term" value="P:'de novo' IMP biosynthetic process"/>
    <property type="evidence" value="ECO:0007669"/>
    <property type="project" value="UniProtKB-UniRule"/>
</dbReference>
<dbReference type="FunFam" id="3.40.50.170:FF:000007">
    <property type="entry name" value="Phosphoribosylglycinamide formyltransferase"/>
    <property type="match status" value="1"/>
</dbReference>
<feature type="domain" description="Formyl transferase N-terminal" evidence="5">
    <location>
        <begin position="4"/>
        <end position="183"/>
    </location>
</feature>
<dbReference type="Gene3D" id="3.40.50.170">
    <property type="entry name" value="Formyl transferase, N-terminal domain"/>
    <property type="match status" value="1"/>
</dbReference>
<dbReference type="RefSeq" id="WP_123043432.1">
    <property type="nucleotide sequence ID" value="NZ_CP033433.1"/>
</dbReference>
<comment type="function">
    <text evidence="4">Catalyzes the transfer of a formyl group from 10-formyltetrahydrofolate to 5-phospho-ribosyl-glycinamide (GAR), producing 5-phospho-ribosyl-N-formylglycinamide (FGAR) and tetrahydrofolate.</text>
</comment>
<evidence type="ECO:0000256" key="4">
    <source>
        <dbReference type="HAMAP-Rule" id="MF_01930"/>
    </source>
</evidence>
<dbReference type="InterPro" id="IPR004607">
    <property type="entry name" value="GART"/>
</dbReference>
<keyword evidence="7" id="KW-1185">Reference proteome</keyword>
<dbReference type="NCBIfam" id="TIGR00639">
    <property type="entry name" value="PurN"/>
    <property type="match status" value="1"/>
</dbReference>
<evidence type="ECO:0000256" key="3">
    <source>
        <dbReference type="ARBA" id="ARBA00022755"/>
    </source>
</evidence>
<dbReference type="AlphaFoldDB" id="A0A3G3K597"/>
<reference evidence="6 7" key="1">
    <citation type="submission" date="2018-10" db="EMBL/GenBank/DDBJ databases">
        <title>Genome Sequence of Cohnella sp.</title>
        <authorList>
            <person name="Srinivasan S."/>
            <person name="Kim M.K."/>
        </authorList>
    </citation>
    <scope>NUCLEOTIDE SEQUENCE [LARGE SCALE GENOMIC DNA]</scope>
    <source>
        <strain evidence="6 7">18JY8-7</strain>
    </source>
</reference>
<dbReference type="Proteomes" id="UP000269097">
    <property type="component" value="Chromosome"/>
</dbReference>
<dbReference type="GO" id="GO:0004644">
    <property type="term" value="F:phosphoribosylglycinamide formyltransferase activity"/>
    <property type="evidence" value="ECO:0007669"/>
    <property type="project" value="UniProtKB-UniRule"/>
</dbReference>
<proteinExistence type="inferred from homology"/>
<sequence length="204" mass="22550">MTFRIAVFASGSGSNFQAVAEAARDGRIPASVELLVCDKPSATVVKRAESFGIGTFVFNPKDYPSREAYEQEILRELQERGIDLVVMAGYMRLITPVLVEPYYGRLINIHPALLPAFPGLHAARQALDYGVKIAGVTVHFVDGGMDTGPIIAQRAVEVREDDTEETLYARIQRIEHELLPDTVRLIAEGRVTLNDRKVNVRLGD</sequence>
<keyword evidence="3 4" id="KW-0658">Purine biosynthesis</keyword>
<comment type="catalytic activity">
    <reaction evidence="4">
        <text>N(1)-(5-phospho-beta-D-ribosyl)glycinamide + (6R)-10-formyltetrahydrofolate = N(2)-formyl-N(1)-(5-phospho-beta-D-ribosyl)glycinamide + (6S)-5,6,7,8-tetrahydrofolate + H(+)</text>
        <dbReference type="Rhea" id="RHEA:15053"/>
        <dbReference type="ChEBI" id="CHEBI:15378"/>
        <dbReference type="ChEBI" id="CHEBI:57453"/>
        <dbReference type="ChEBI" id="CHEBI:143788"/>
        <dbReference type="ChEBI" id="CHEBI:147286"/>
        <dbReference type="ChEBI" id="CHEBI:195366"/>
        <dbReference type="EC" id="2.1.2.2"/>
    </reaction>
</comment>
<dbReference type="SUPFAM" id="SSF53328">
    <property type="entry name" value="Formyltransferase"/>
    <property type="match status" value="1"/>
</dbReference>
<evidence type="ECO:0000256" key="2">
    <source>
        <dbReference type="ARBA" id="ARBA00022679"/>
    </source>
</evidence>
<evidence type="ECO:0000256" key="1">
    <source>
        <dbReference type="ARBA" id="ARBA00005054"/>
    </source>
</evidence>
<feature type="binding site" evidence="4">
    <location>
        <position position="108"/>
    </location>
    <ligand>
        <name>(6R)-10-formyltetrahydrofolate</name>
        <dbReference type="ChEBI" id="CHEBI:195366"/>
    </ligand>
</feature>
<name>A0A3G3K597_9BACL</name>
<dbReference type="CDD" id="cd08645">
    <property type="entry name" value="FMT_core_GART"/>
    <property type="match status" value="1"/>
</dbReference>
<protein>
    <recommendedName>
        <fullName evidence="4">Phosphoribosylglycinamide formyltransferase</fullName>
        <ecNumber evidence="4">2.1.2.2</ecNumber>
    </recommendedName>
    <alternativeName>
        <fullName evidence="4">5'-phosphoribosylglycinamide transformylase</fullName>
    </alternativeName>
    <alternativeName>
        <fullName evidence="4">GAR transformylase</fullName>
        <shortName evidence="4">GART</shortName>
    </alternativeName>
</protein>
<dbReference type="EMBL" id="CP033433">
    <property type="protein sequence ID" value="AYQ75351.1"/>
    <property type="molecule type" value="Genomic_DNA"/>
</dbReference>
<gene>
    <name evidence="4" type="primary">purN</name>
    <name evidence="6" type="ORF">EAV92_24090</name>
</gene>
<evidence type="ECO:0000259" key="5">
    <source>
        <dbReference type="Pfam" id="PF00551"/>
    </source>
</evidence>
<dbReference type="InterPro" id="IPR036477">
    <property type="entry name" value="Formyl_transf_N_sf"/>
</dbReference>
<dbReference type="PANTHER" id="PTHR43369:SF2">
    <property type="entry name" value="PHOSPHORIBOSYLGLYCINAMIDE FORMYLTRANSFERASE"/>
    <property type="match status" value="1"/>
</dbReference>
<dbReference type="Pfam" id="PF00551">
    <property type="entry name" value="Formyl_trans_N"/>
    <property type="match status" value="1"/>
</dbReference>
<dbReference type="EC" id="2.1.2.2" evidence="4"/>
<feature type="active site" description="Proton donor" evidence="4">
    <location>
        <position position="110"/>
    </location>
</feature>
<dbReference type="InterPro" id="IPR002376">
    <property type="entry name" value="Formyl_transf_N"/>
</dbReference>
<dbReference type="UniPathway" id="UPA00074">
    <property type="reaction ID" value="UER00126"/>
</dbReference>
<feature type="binding site" evidence="4">
    <location>
        <begin position="91"/>
        <end position="94"/>
    </location>
    <ligand>
        <name>(6R)-10-formyltetrahydrofolate</name>
        <dbReference type="ChEBI" id="CHEBI:195366"/>
    </ligand>
</feature>
<dbReference type="PANTHER" id="PTHR43369">
    <property type="entry name" value="PHOSPHORIBOSYLGLYCINAMIDE FORMYLTRANSFERASE"/>
    <property type="match status" value="1"/>
</dbReference>
<feature type="binding site" evidence="4">
    <location>
        <begin position="13"/>
        <end position="15"/>
    </location>
    <ligand>
        <name>N(1)-(5-phospho-beta-D-ribosyl)glycinamide</name>
        <dbReference type="ChEBI" id="CHEBI:143788"/>
    </ligand>
</feature>
<evidence type="ECO:0000313" key="7">
    <source>
        <dbReference type="Proteomes" id="UP000269097"/>
    </source>
</evidence>
<evidence type="ECO:0000313" key="6">
    <source>
        <dbReference type="EMBL" id="AYQ75351.1"/>
    </source>
</evidence>
<feature type="binding site" evidence="4">
    <location>
        <position position="66"/>
    </location>
    <ligand>
        <name>(6R)-10-formyltetrahydrofolate</name>
        <dbReference type="ChEBI" id="CHEBI:195366"/>
    </ligand>
</feature>
<feature type="site" description="Raises pKa of active site His" evidence="4">
    <location>
        <position position="146"/>
    </location>
</feature>
<organism evidence="6 7">
    <name type="scientific">Cohnella candidum</name>
    <dbReference type="NCBI Taxonomy" id="2674991"/>
    <lineage>
        <taxon>Bacteria</taxon>
        <taxon>Bacillati</taxon>
        <taxon>Bacillota</taxon>
        <taxon>Bacilli</taxon>
        <taxon>Bacillales</taxon>
        <taxon>Paenibacillaceae</taxon>
        <taxon>Cohnella</taxon>
    </lineage>
</organism>
<dbReference type="HAMAP" id="MF_01930">
    <property type="entry name" value="PurN"/>
    <property type="match status" value="1"/>
</dbReference>
<dbReference type="KEGG" id="coh:EAV92_24090"/>
<accession>A0A3G3K597</accession>
<dbReference type="GO" id="GO:0005829">
    <property type="term" value="C:cytosol"/>
    <property type="evidence" value="ECO:0007669"/>
    <property type="project" value="TreeGrafter"/>
</dbReference>
<comment type="pathway">
    <text evidence="1 4">Purine metabolism; IMP biosynthesis via de novo pathway; N(2)-formyl-N(1)-(5-phospho-D-ribosyl)glycinamide from N(1)-(5-phospho-D-ribosyl)glycinamide (10-formyl THF route): step 1/1.</text>
</comment>
<keyword evidence="2 4" id="KW-0808">Transferase</keyword>